<reference evidence="2" key="1">
    <citation type="submission" date="2023-03" db="EMBL/GenBank/DDBJ databases">
        <authorList>
            <person name="Steffen K."/>
            <person name="Cardenas P."/>
        </authorList>
    </citation>
    <scope>NUCLEOTIDE SEQUENCE</scope>
</reference>
<feature type="non-terminal residue" evidence="2">
    <location>
        <position position="1"/>
    </location>
</feature>
<accession>A0AA35STI1</accession>
<dbReference type="AlphaFoldDB" id="A0AA35STI1"/>
<gene>
    <name evidence="2" type="ORF">GBAR_LOCUS19870</name>
</gene>
<comment type="caution">
    <text evidence="2">The sequence shown here is derived from an EMBL/GenBank/DDBJ whole genome shotgun (WGS) entry which is preliminary data.</text>
</comment>
<evidence type="ECO:0000313" key="3">
    <source>
        <dbReference type="Proteomes" id="UP001174909"/>
    </source>
</evidence>
<evidence type="ECO:0000313" key="2">
    <source>
        <dbReference type="EMBL" id="CAI8035399.1"/>
    </source>
</evidence>
<protein>
    <submittedName>
        <fullName evidence="2">Uncharacterized protein</fullName>
    </submittedName>
</protein>
<dbReference type="EMBL" id="CASHTH010002800">
    <property type="protein sequence ID" value="CAI8035399.1"/>
    <property type="molecule type" value="Genomic_DNA"/>
</dbReference>
<sequence>WTDLTPLTRKRRVEQRANPGKGGSGPSSSPPSKSKRLSLSKKCSHRWEFLDECAEGALAKKSCYLYTVLTKIPHQLLTPATSP</sequence>
<proteinExistence type="predicted"/>
<feature type="non-terminal residue" evidence="2">
    <location>
        <position position="83"/>
    </location>
</feature>
<organism evidence="2 3">
    <name type="scientific">Geodia barretti</name>
    <name type="common">Barrett's horny sponge</name>
    <dbReference type="NCBI Taxonomy" id="519541"/>
    <lineage>
        <taxon>Eukaryota</taxon>
        <taxon>Metazoa</taxon>
        <taxon>Porifera</taxon>
        <taxon>Demospongiae</taxon>
        <taxon>Heteroscleromorpha</taxon>
        <taxon>Tetractinellida</taxon>
        <taxon>Astrophorina</taxon>
        <taxon>Geodiidae</taxon>
        <taxon>Geodia</taxon>
    </lineage>
</organism>
<feature type="region of interest" description="Disordered" evidence="1">
    <location>
        <begin position="1"/>
        <end position="37"/>
    </location>
</feature>
<name>A0AA35STI1_GEOBA</name>
<dbReference type="Proteomes" id="UP001174909">
    <property type="component" value="Unassembled WGS sequence"/>
</dbReference>
<evidence type="ECO:0000256" key="1">
    <source>
        <dbReference type="SAM" id="MobiDB-lite"/>
    </source>
</evidence>
<keyword evidence="3" id="KW-1185">Reference proteome</keyword>